<feature type="region of interest" description="Disordered" evidence="2">
    <location>
        <begin position="503"/>
        <end position="544"/>
    </location>
</feature>
<dbReference type="Gene3D" id="4.10.240.10">
    <property type="entry name" value="Zn(2)-C6 fungal-type DNA-binding domain"/>
    <property type="match status" value="1"/>
</dbReference>
<accession>A0A2S4KML0</accession>
<dbReference type="SMART" id="SM00066">
    <property type="entry name" value="GAL4"/>
    <property type="match status" value="1"/>
</dbReference>
<feature type="compositionally biased region" description="Low complexity" evidence="2">
    <location>
        <begin position="530"/>
        <end position="539"/>
    </location>
</feature>
<feature type="region of interest" description="Disordered" evidence="2">
    <location>
        <begin position="1"/>
        <end position="205"/>
    </location>
</feature>
<sequence>MDPGPPDGKRPRLSSWSASTAPASSLPHPHAAPTTHQHPHPPPAHHSQHHPTPSPYQQPYPPRSTELASVPPPPPPAPIHGHAQQQPPPQHSDLDRRHHEQEILAPMQDHYRQQQQQQQQQQPPSPAHPPYHQYAPRDSVIKREAGEDPRRPNSTGHAPEPLPPTPHAVSAPQPAAPLQPVAYQAEAQQRHMSYDNGPSVPPTPGVYRTPTFAPPTPSHQPSYEPHGGYPSATETFYSVYSSVSSAKKKNTRASQVRLPQARMFCHAGERLTLASKACDQCRQLKAKCDETKPCKTCRDKGTECRYRDPVPKAYAAYSCPTVAASGVLIVSRTDKAQADILEGITVMQNSLSTLAEHVGRMNDRMVNLETSFSRFSGSGPVKPDPISDDEIKAVRYHSPVAGGPSDNYYYSNEVPRDHIVTPTERVPMRMMAEDEMEADPGPPIPPGEPAIPMNHTTLAGLLLGWPSIRELTKHHVEREGIHHVTEFPISQEQNRGLLIVYGRGEDSHPSRHARELPDHGQLDMADDSSDMASPSPAADWGHLGSLSPGDQVEYRGGVLGFDGNPDFTESKVWMYVESFKENILNMHPIIRPKVLDEWVQHFLDTLPRMHLKSSKPQTSKPAFAVQPGSHPSAEAAGSKRKRSPGPDGYDGPSTPGTVRAGKPERSIHNALILTILALGKICLHRDNVPDALHHGDPLPHGSPLNRNGIPPSPMQGAPPSYSSHSHSSSLASPKEPERGLQSRRSSIHTPGAARVGYNLKKNYEVIPGLEYFAFATDILGNHTGAYKNMKTVYANIFAGLYQGQLARPVESFAFIHQANHKLQVIMRPSLGKLRKIKQSAELIQDAKYNQLALTFWTCLQLESDLIAELPLPPSGLLSYEDDMPHPNLSLLEDVDQRILDSYPGQLYLRTHLNSIHRMFYAPDDPADAEKQADNKFKSVKVVADAVSGMNWVARRYAFKENDPPADDILAARLRGKYWGAQVITYRPFIRMILEFNNSRKNHPSSPNVPATEFRDGIDYPKIAPGAKSSKDLDPELIYLARRGVKALIESTRAFHGLGEKRPIITNVFGTAHAQWGNLLVLAAAYKDPTLHSSVDEDLLQILFHKTIQFLRQSATATSSLRIDMHILEGLQRDLFYAHDPRTNSSFSSSASLHTPKVLMAAPPPMQHPTGDPGFAPAMSPHAHMGFPHGR</sequence>
<keyword evidence="5" id="KW-1185">Reference proteome</keyword>
<evidence type="ECO:0000313" key="4">
    <source>
        <dbReference type="EMBL" id="POR31427.1"/>
    </source>
</evidence>
<reference evidence="4 5" key="1">
    <citation type="submission" date="2018-01" db="EMBL/GenBank/DDBJ databases">
        <title>Harnessing the power of phylogenomics to disentangle the directionality and signatures of interkingdom host jumping in the parasitic fungal genus Tolypocladium.</title>
        <authorList>
            <person name="Quandt C.A."/>
            <person name="Patterson W."/>
            <person name="Spatafora J.W."/>
        </authorList>
    </citation>
    <scope>NUCLEOTIDE SEQUENCE [LARGE SCALE GENOMIC DNA]</scope>
    <source>
        <strain evidence="4 5">NRBC 100945</strain>
    </source>
</reference>
<name>A0A2S4KML0_9HYPO</name>
<evidence type="ECO:0000256" key="1">
    <source>
        <dbReference type="ARBA" id="ARBA00023242"/>
    </source>
</evidence>
<dbReference type="PROSITE" id="PS50048">
    <property type="entry name" value="ZN2_CY6_FUNGAL_2"/>
    <property type="match status" value="1"/>
</dbReference>
<feature type="compositionally biased region" description="Low complexity" evidence="2">
    <location>
        <begin position="168"/>
        <end position="185"/>
    </location>
</feature>
<dbReference type="InterPro" id="IPR036864">
    <property type="entry name" value="Zn2-C6_fun-type_DNA-bd_sf"/>
</dbReference>
<keyword evidence="1" id="KW-0539">Nucleus</keyword>
<dbReference type="InterPro" id="IPR053181">
    <property type="entry name" value="EcdB-like_regulator"/>
</dbReference>
<organism evidence="4 5">
    <name type="scientific">Tolypocladium paradoxum</name>
    <dbReference type="NCBI Taxonomy" id="94208"/>
    <lineage>
        <taxon>Eukaryota</taxon>
        <taxon>Fungi</taxon>
        <taxon>Dikarya</taxon>
        <taxon>Ascomycota</taxon>
        <taxon>Pezizomycotina</taxon>
        <taxon>Sordariomycetes</taxon>
        <taxon>Hypocreomycetidae</taxon>
        <taxon>Hypocreales</taxon>
        <taxon>Ophiocordycipitaceae</taxon>
        <taxon>Tolypocladium</taxon>
    </lineage>
</organism>
<gene>
    <name evidence="4" type="ORF">TPAR_08362</name>
</gene>
<dbReference type="PROSITE" id="PS00463">
    <property type="entry name" value="ZN2_CY6_FUNGAL_1"/>
    <property type="match status" value="1"/>
</dbReference>
<feature type="region of interest" description="Disordered" evidence="2">
    <location>
        <begin position="1160"/>
        <end position="1190"/>
    </location>
</feature>
<feature type="compositionally biased region" description="Low complexity" evidence="2">
    <location>
        <begin position="113"/>
        <end position="122"/>
    </location>
</feature>
<dbReference type="SUPFAM" id="SSF57701">
    <property type="entry name" value="Zn2/Cys6 DNA-binding domain"/>
    <property type="match status" value="1"/>
</dbReference>
<protein>
    <recommendedName>
        <fullName evidence="3">Zn(2)-C6 fungal-type domain-containing protein</fullName>
    </recommendedName>
</protein>
<feature type="compositionally biased region" description="Low complexity" evidence="2">
    <location>
        <begin position="13"/>
        <end position="36"/>
    </location>
</feature>
<evidence type="ECO:0000256" key="2">
    <source>
        <dbReference type="SAM" id="MobiDB-lite"/>
    </source>
</evidence>
<feature type="domain" description="Zn(2)-C6 fungal-type" evidence="3">
    <location>
        <begin position="277"/>
        <end position="306"/>
    </location>
</feature>
<dbReference type="AlphaFoldDB" id="A0A2S4KML0"/>
<feature type="compositionally biased region" description="Basic and acidic residues" evidence="2">
    <location>
        <begin position="503"/>
        <end position="521"/>
    </location>
</feature>
<proteinExistence type="predicted"/>
<feature type="region of interest" description="Disordered" evidence="2">
    <location>
        <begin position="693"/>
        <end position="747"/>
    </location>
</feature>
<dbReference type="CDD" id="cd00067">
    <property type="entry name" value="GAL4"/>
    <property type="match status" value="1"/>
</dbReference>
<feature type="region of interest" description="Disordered" evidence="2">
    <location>
        <begin position="611"/>
        <end position="663"/>
    </location>
</feature>
<evidence type="ECO:0000313" key="5">
    <source>
        <dbReference type="Proteomes" id="UP000237481"/>
    </source>
</evidence>
<feature type="compositionally biased region" description="Low complexity" evidence="2">
    <location>
        <begin position="717"/>
        <end position="733"/>
    </location>
</feature>
<dbReference type="Proteomes" id="UP000237481">
    <property type="component" value="Unassembled WGS sequence"/>
</dbReference>
<comment type="caution">
    <text evidence="4">The sequence shown here is derived from an EMBL/GenBank/DDBJ whole genome shotgun (WGS) entry which is preliminary data.</text>
</comment>
<feature type="compositionally biased region" description="Basic and acidic residues" evidence="2">
    <location>
        <begin position="92"/>
        <end position="102"/>
    </location>
</feature>
<dbReference type="GO" id="GO:0008270">
    <property type="term" value="F:zinc ion binding"/>
    <property type="evidence" value="ECO:0007669"/>
    <property type="project" value="InterPro"/>
</dbReference>
<feature type="compositionally biased region" description="Basic and acidic residues" evidence="2">
    <location>
        <begin position="139"/>
        <end position="151"/>
    </location>
</feature>
<dbReference type="PANTHER" id="PTHR47785:SF4">
    <property type="entry name" value="ZN(II)2CYS6 TRANSCRIPTION FACTOR (EUROFUNG)"/>
    <property type="match status" value="1"/>
</dbReference>
<dbReference type="Pfam" id="PF00172">
    <property type="entry name" value="Zn_clus"/>
    <property type="match status" value="1"/>
</dbReference>
<feature type="compositionally biased region" description="Pro residues" evidence="2">
    <location>
        <begin position="52"/>
        <end position="62"/>
    </location>
</feature>
<dbReference type="InterPro" id="IPR001138">
    <property type="entry name" value="Zn2Cys6_DnaBD"/>
</dbReference>
<dbReference type="PANTHER" id="PTHR47785">
    <property type="entry name" value="ZN(II)2CYS6 TRANSCRIPTION FACTOR (EUROFUNG)-RELATED-RELATED"/>
    <property type="match status" value="1"/>
</dbReference>
<dbReference type="GO" id="GO:0000981">
    <property type="term" value="F:DNA-binding transcription factor activity, RNA polymerase II-specific"/>
    <property type="evidence" value="ECO:0007669"/>
    <property type="project" value="InterPro"/>
</dbReference>
<dbReference type="OrthoDB" id="5244761at2759"/>
<dbReference type="STRING" id="94208.A0A2S4KML0"/>
<evidence type="ECO:0000259" key="3">
    <source>
        <dbReference type="PROSITE" id="PS50048"/>
    </source>
</evidence>
<dbReference type="EMBL" id="PKSG01001046">
    <property type="protein sequence ID" value="POR31427.1"/>
    <property type="molecule type" value="Genomic_DNA"/>
</dbReference>